<proteinExistence type="predicted"/>
<comment type="caution">
    <text evidence="2">The sequence shown here is derived from an EMBL/GenBank/DDBJ whole genome shotgun (WGS) entry which is preliminary data.</text>
</comment>
<dbReference type="FunFam" id="3.40.50.300:FF:000285">
    <property type="entry name" value="Sporulation initiation inhibitor Soj"/>
    <property type="match status" value="1"/>
</dbReference>
<dbReference type="Gene3D" id="3.40.50.300">
    <property type="entry name" value="P-loop containing nucleotide triphosphate hydrolases"/>
    <property type="match status" value="1"/>
</dbReference>
<sequence length="249" mass="27241">MHVCSIANQKGGVGKTTTTQNLGMALGKKKKVLLIDLDAQGNLTDACGLSSPEYSAYEVLSGDRALADSVFHLSNHIDLLPATRNLAVAELAFASRMGRENLMKKALQNSSYDFVLIDCPPSLGLLTVNALTASDSLLIPVQAEYYALAGLDLILETMNSVVENLNPKLHLLGILLTFFDKRKSLNRDVLIGLQERWGKLLFSTLIRDNVSLAEAPSDGHNIFEYRPKSYGAQDYSALAKEFLARVKKQ</sequence>
<reference evidence="2 3" key="1">
    <citation type="submission" date="2020-04" db="EMBL/GenBank/DDBJ databases">
        <authorList>
            <person name="Hitch T.C.A."/>
            <person name="Wylensek D."/>
            <person name="Clavel T."/>
        </authorList>
    </citation>
    <scope>NUCLEOTIDE SEQUENCE [LARGE SCALE GENOMIC DNA]</scope>
    <source>
        <strain evidence="2 3">PG-251-APC-1</strain>
    </source>
</reference>
<dbReference type="Proteomes" id="UP000522333">
    <property type="component" value="Unassembled WGS sequence"/>
</dbReference>
<feature type="domain" description="AAA" evidence="1">
    <location>
        <begin position="1"/>
        <end position="170"/>
    </location>
</feature>
<gene>
    <name evidence="2" type="ORF">HF854_11730</name>
</gene>
<evidence type="ECO:0000313" key="2">
    <source>
        <dbReference type="EMBL" id="NME53165.1"/>
    </source>
</evidence>
<protein>
    <submittedName>
        <fullName evidence="2">ParA family protein</fullName>
    </submittedName>
</protein>
<dbReference type="SUPFAM" id="SSF52540">
    <property type="entry name" value="P-loop containing nucleoside triphosphate hydrolases"/>
    <property type="match status" value="1"/>
</dbReference>
<dbReference type="CDD" id="cd02042">
    <property type="entry name" value="ParAB_family"/>
    <property type="match status" value="1"/>
</dbReference>
<dbReference type="InterPro" id="IPR027417">
    <property type="entry name" value="P-loop_NTPase"/>
</dbReference>
<dbReference type="EMBL" id="JABAFY010000075">
    <property type="protein sequence ID" value="NME53165.1"/>
    <property type="molecule type" value="Genomic_DNA"/>
</dbReference>
<dbReference type="AlphaFoldDB" id="A0A848CF10"/>
<evidence type="ECO:0000313" key="3">
    <source>
        <dbReference type="Proteomes" id="UP000522333"/>
    </source>
</evidence>
<dbReference type="InterPro" id="IPR050678">
    <property type="entry name" value="DNA_Partitioning_ATPase"/>
</dbReference>
<dbReference type="PANTHER" id="PTHR13696">
    <property type="entry name" value="P-LOOP CONTAINING NUCLEOSIDE TRIPHOSPHATE HYDROLASE"/>
    <property type="match status" value="1"/>
</dbReference>
<organism evidence="2 3">
    <name type="scientific">Desulfovibrio piger</name>
    <dbReference type="NCBI Taxonomy" id="901"/>
    <lineage>
        <taxon>Bacteria</taxon>
        <taxon>Pseudomonadati</taxon>
        <taxon>Thermodesulfobacteriota</taxon>
        <taxon>Desulfovibrionia</taxon>
        <taxon>Desulfovibrionales</taxon>
        <taxon>Desulfovibrionaceae</taxon>
        <taxon>Desulfovibrio</taxon>
    </lineage>
</organism>
<evidence type="ECO:0000259" key="1">
    <source>
        <dbReference type="Pfam" id="PF13614"/>
    </source>
</evidence>
<dbReference type="InterPro" id="IPR025669">
    <property type="entry name" value="AAA_dom"/>
</dbReference>
<dbReference type="Pfam" id="PF13614">
    <property type="entry name" value="AAA_31"/>
    <property type="match status" value="1"/>
</dbReference>
<accession>A0A848CF10</accession>
<dbReference type="RefSeq" id="WP_168936454.1">
    <property type="nucleotide sequence ID" value="NZ_JABAFY010000075.1"/>
</dbReference>
<dbReference type="PANTHER" id="PTHR13696:SF99">
    <property type="entry name" value="COBYRINIC ACID AC-DIAMIDE SYNTHASE"/>
    <property type="match status" value="1"/>
</dbReference>
<name>A0A848CF10_9BACT</name>